<evidence type="ECO:0000313" key="1">
    <source>
        <dbReference type="EMBL" id="KAJ9653646.1"/>
    </source>
</evidence>
<organism evidence="1 2">
    <name type="scientific">Neophaeococcomyces mojaviensis</name>
    <dbReference type="NCBI Taxonomy" id="3383035"/>
    <lineage>
        <taxon>Eukaryota</taxon>
        <taxon>Fungi</taxon>
        <taxon>Dikarya</taxon>
        <taxon>Ascomycota</taxon>
        <taxon>Pezizomycotina</taxon>
        <taxon>Eurotiomycetes</taxon>
        <taxon>Chaetothyriomycetidae</taxon>
        <taxon>Chaetothyriales</taxon>
        <taxon>Chaetothyriales incertae sedis</taxon>
        <taxon>Neophaeococcomyces</taxon>
    </lineage>
</organism>
<dbReference type="EMBL" id="JAPDRQ010000146">
    <property type="protein sequence ID" value="KAJ9653646.1"/>
    <property type="molecule type" value="Genomic_DNA"/>
</dbReference>
<sequence length="480" mass="52375">MTLLMQQLIFTTQAAKCSQLSSTFGKYLHYPEEDSNFTIWDAKQQEVRSACRIEPANATEVAQTLEILISNSCHFAVKGGGHSRSPGDSKSIAGVTIDLDRITAVEIAQDGLSASVGGGATSAQTYSALEPRNLSFVGGRVGQVGVGGFTLGGGTYPFANKYGWALDNVYEFEVVLANSTIVTASEDDNPELYFALRGGANNFGIVTAFTVRTFPQGQIHVSQVAWSDNQTEEVLDKVYELYTDPTITSDVEMGYDLYFVYDPETDQFAMSGTQRYETPMVNPPVFQAINRIPTISRSARNATMANLTAATPQLGTTRHLFDTLSVLPSRELLSQGIQIFREEITAIKSVEGLAPNFICYPLPTNAIKFMSRRGGNALGIDQDEPLFLILISTGWLNASDDTSVVTMTNNVVERTKSAARSLGVFHPYIYVNCAAAGRADEVFAGYGAQNEERLRSIQKQVDPNGVFTANGRWRGFMKLL</sequence>
<reference evidence="1" key="1">
    <citation type="submission" date="2022-10" db="EMBL/GenBank/DDBJ databases">
        <title>Culturing micro-colonial fungi from biological soil crusts in the Mojave desert and describing Neophaeococcomyces mojavensis, and introducing the new genera and species Taxawa tesnikishii.</title>
        <authorList>
            <person name="Kurbessoian T."/>
            <person name="Stajich J.E."/>
        </authorList>
    </citation>
    <scope>NUCLEOTIDE SEQUENCE</scope>
    <source>
        <strain evidence="1">JES_112</strain>
    </source>
</reference>
<name>A0ACC3A0Q6_9EURO</name>
<accession>A0ACC3A0Q6</accession>
<dbReference type="Proteomes" id="UP001172386">
    <property type="component" value="Unassembled WGS sequence"/>
</dbReference>
<protein>
    <submittedName>
        <fullName evidence="1">Uncharacterized protein</fullName>
    </submittedName>
</protein>
<evidence type="ECO:0000313" key="2">
    <source>
        <dbReference type="Proteomes" id="UP001172386"/>
    </source>
</evidence>
<keyword evidence="2" id="KW-1185">Reference proteome</keyword>
<comment type="caution">
    <text evidence="1">The sequence shown here is derived from an EMBL/GenBank/DDBJ whole genome shotgun (WGS) entry which is preliminary data.</text>
</comment>
<gene>
    <name evidence="1" type="ORF">H2198_007197</name>
</gene>
<proteinExistence type="predicted"/>